<evidence type="ECO:0000313" key="1">
    <source>
        <dbReference type="EMBL" id="WMW30036.1"/>
    </source>
</evidence>
<reference evidence="1" key="1">
    <citation type="submission" date="2023-06" db="EMBL/GenBank/DDBJ databases">
        <authorList>
            <person name="kwak M."/>
            <person name="Khatun F."/>
            <person name="Kil E.-J."/>
        </authorList>
    </citation>
    <scope>NUCLEOTIDE SEQUENCE</scope>
    <source>
        <strain evidence="1">Soy-bsmrau</strain>
    </source>
</reference>
<sequence>MPQYLHCKNPFNLNPKDVFVDHKEICGYIDMLRNSIKSVKHGEFYPGCDSIEHCIELINTSHIDTLIDIDLLMIGHRVTKTTAEPQTLMKLLFYRENPTETIIADLWTLERFFNAYNSTLQNKKCELMPARGLSHYLGGGLHRLITSVGTFWIDSDLETYSEQHGPISATDGVFKVAAKPLRSLYFRQFYRCVH</sequence>
<organism evidence="1">
    <name type="scientific">Soybean mild yellows Bangladesh virus</name>
    <dbReference type="NCBI Taxonomy" id="3074303"/>
    <lineage>
        <taxon>Viruses</taxon>
        <taxon>Riboviria</taxon>
    </lineage>
</organism>
<dbReference type="EMBL" id="OR215422">
    <property type="protein sequence ID" value="WMW30036.1"/>
    <property type="molecule type" value="Genomic_RNA"/>
</dbReference>
<accession>A0AA51UNX8</accession>
<name>A0AA51UNX8_9VIRU</name>
<proteinExistence type="predicted"/>
<protein>
    <submittedName>
        <fullName evidence="1">P22.4</fullName>
    </submittedName>
</protein>